<dbReference type="Proteomes" id="UP000479190">
    <property type="component" value="Unassembled WGS sequence"/>
</dbReference>
<accession>A0A6H5HWM6</accession>
<reference evidence="1 2" key="1">
    <citation type="submission" date="2020-02" db="EMBL/GenBank/DDBJ databases">
        <authorList>
            <person name="Ferguson B K."/>
        </authorList>
    </citation>
    <scope>NUCLEOTIDE SEQUENCE [LARGE SCALE GENOMIC DNA]</scope>
</reference>
<gene>
    <name evidence="1" type="ORF">TBRA_LOCUS327</name>
</gene>
<sequence length="88" mass="9927">MNCPTAQKSQLPPSTVGRDEGQLCSEFMSHKRIMYRRVALSLSQSLTCGPKLVLSRQQSHALKSEFVVPVSLRARLHYLASRRLDTRA</sequence>
<protein>
    <submittedName>
        <fullName evidence="1">Uncharacterized protein</fullName>
    </submittedName>
</protein>
<organism evidence="1 2">
    <name type="scientific">Trichogramma brassicae</name>
    <dbReference type="NCBI Taxonomy" id="86971"/>
    <lineage>
        <taxon>Eukaryota</taxon>
        <taxon>Metazoa</taxon>
        <taxon>Ecdysozoa</taxon>
        <taxon>Arthropoda</taxon>
        <taxon>Hexapoda</taxon>
        <taxon>Insecta</taxon>
        <taxon>Pterygota</taxon>
        <taxon>Neoptera</taxon>
        <taxon>Endopterygota</taxon>
        <taxon>Hymenoptera</taxon>
        <taxon>Apocrita</taxon>
        <taxon>Proctotrupomorpha</taxon>
        <taxon>Chalcidoidea</taxon>
        <taxon>Trichogrammatidae</taxon>
        <taxon>Trichogramma</taxon>
    </lineage>
</organism>
<feature type="non-terminal residue" evidence="1">
    <location>
        <position position="88"/>
    </location>
</feature>
<keyword evidence="2" id="KW-1185">Reference proteome</keyword>
<proteinExistence type="predicted"/>
<dbReference type="AlphaFoldDB" id="A0A6H5HWM6"/>
<evidence type="ECO:0000313" key="2">
    <source>
        <dbReference type="Proteomes" id="UP000479190"/>
    </source>
</evidence>
<dbReference type="EMBL" id="CADCXV010000073">
    <property type="protein sequence ID" value="CAB0028100.1"/>
    <property type="molecule type" value="Genomic_DNA"/>
</dbReference>
<evidence type="ECO:0000313" key="1">
    <source>
        <dbReference type="EMBL" id="CAB0028100.1"/>
    </source>
</evidence>
<name>A0A6H5HWM6_9HYME</name>